<dbReference type="GO" id="GO:0004674">
    <property type="term" value="F:protein serine/threonine kinase activity"/>
    <property type="evidence" value="ECO:0007669"/>
    <property type="project" value="UniProtKB-KW"/>
</dbReference>
<dbReference type="PANTHER" id="PTHR45832:SF22">
    <property type="entry name" value="SERINE_THREONINE-PROTEIN KINASE SAMKA-RELATED"/>
    <property type="match status" value="1"/>
</dbReference>
<evidence type="ECO:0000256" key="6">
    <source>
        <dbReference type="SAM" id="Phobius"/>
    </source>
</evidence>
<dbReference type="InterPro" id="IPR011009">
    <property type="entry name" value="Kinase-like_dom_sf"/>
</dbReference>
<dbReference type="InterPro" id="IPR051931">
    <property type="entry name" value="PAK3-like"/>
</dbReference>
<evidence type="ECO:0000313" key="9">
    <source>
        <dbReference type="Proteomes" id="UP000635606"/>
    </source>
</evidence>
<keyword evidence="3" id="KW-0067">ATP-binding</keyword>
<dbReference type="InterPro" id="IPR000719">
    <property type="entry name" value="Prot_kinase_dom"/>
</dbReference>
<keyword evidence="6" id="KW-0812">Transmembrane</keyword>
<dbReference type="Proteomes" id="UP000635606">
    <property type="component" value="Unassembled WGS sequence"/>
</dbReference>
<keyword evidence="8" id="KW-0418">Kinase</keyword>
<feature type="domain" description="Protein kinase" evidence="7">
    <location>
        <begin position="33"/>
        <end position="392"/>
    </location>
</feature>
<keyword evidence="4" id="KW-0675">Receptor</keyword>
<dbReference type="SUPFAM" id="SSF49785">
    <property type="entry name" value="Galactose-binding domain-like"/>
    <property type="match status" value="1"/>
</dbReference>
<dbReference type="SMART" id="SM00220">
    <property type="entry name" value="S_TKc"/>
    <property type="match status" value="1"/>
</dbReference>
<keyword evidence="2" id="KW-0547">Nucleotide-binding</keyword>
<gene>
    <name evidence="8" type="ORF">Voc01_011120</name>
</gene>
<comment type="similarity">
    <text evidence="1">Belongs to the protein kinase superfamily. STE Ser/Thr protein kinase family. STE20 subfamily.</text>
</comment>
<dbReference type="Gene3D" id="1.10.510.10">
    <property type="entry name" value="Transferase(Phosphotransferase) domain 1"/>
    <property type="match status" value="1"/>
</dbReference>
<keyword evidence="8" id="KW-0808">Transferase</keyword>
<reference evidence="8" key="1">
    <citation type="submission" date="2021-01" db="EMBL/GenBank/DDBJ databases">
        <title>Whole genome shotgun sequence of Virgisporangium ochraceum NBRC 16418.</title>
        <authorList>
            <person name="Komaki H."/>
            <person name="Tamura T."/>
        </authorList>
    </citation>
    <scope>NUCLEOTIDE SEQUENCE</scope>
    <source>
        <strain evidence="8">NBRC 16418</strain>
    </source>
</reference>
<evidence type="ECO:0000256" key="2">
    <source>
        <dbReference type="ARBA" id="ARBA00022741"/>
    </source>
</evidence>
<organism evidence="8 9">
    <name type="scientific">Virgisporangium ochraceum</name>
    <dbReference type="NCBI Taxonomy" id="65505"/>
    <lineage>
        <taxon>Bacteria</taxon>
        <taxon>Bacillati</taxon>
        <taxon>Actinomycetota</taxon>
        <taxon>Actinomycetes</taxon>
        <taxon>Micromonosporales</taxon>
        <taxon>Micromonosporaceae</taxon>
        <taxon>Virgisporangium</taxon>
    </lineage>
</organism>
<proteinExistence type="inferred from homology"/>
<feature type="transmembrane region" description="Helical" evidence="6">
    <location>
        <begin position="296"/>
        <end position="315"/>
    </location>
</feature>
<dbReference type="Gene3D" id="2.60.120.260">
    <property type="entry name" value="Galactose-binding domain-like"/>
    <property type="match status" value="1"/>
</dbReference>
<dbReference type="AlphaFoldDB" id="A0A8J3ZQ24"/>
<name>A0A8J3ZQ24_9ACTN</name>
<dbReference type="EMBL" id="BOPH01000017">
    <property type="protein sequence ID" value="GIJ66195.1"/>
    <property type="molecule type" value="Genomic_DNA"/>
</dbReference>
<protein>
    <submittedName>
        <fullName evidence="8">Serine/threonine protein kinase</fullName>
    </submittedName>
</protein>
<keyword evidence="8" id="KW-0723">Serine/threonine-protein kinase</keyword>
<evidence type="ECO:0000313" key="8">
    <source>
        <dbReference type="EMBL" id="GIJ66195.1"/>
    </source>
</evidence>
<accession>A0A8J3ZQ24</accession>
<dbReference type="Gene3D" id="3.30.200.20">
    <property type="entry name" value="Phosphorylase Kinase, domain 1"/>
    <property type="match status" value="1"/>
</dbReference>
<evidence type="ECO:0000256" key="3">
    <source>
        <dbReference type="ARBA" id="ARBA00022840"/>
    </source>
</evidence>
<dbReference type="CDD" id="cd13973">
    <property type="entry name" value="PK_MviN-like"/>
    <property type="match status" value="1"/>
</dbReference>
<dbReference type="InterPro" id="IPR008979">
    <property type="entry name" value="Galactose-bd-like_sf"/>
</dbReference>
<dbReference type="GO" id="GO:0005524">
    <property type="term" value="F:ATP binding"/>
    <property type="evidence" value="ECO:0007669"/>
    <property type="project" value="UniProtKB-KW"/>
</dbReference>
<dbReference type="SUPFAM" id="SSF56112">
    <property type="entry name" value="Protein kinase-like (PK-like)"/>
    <property type="match status" value="1"/>
</dbReference>
<evidence type="ECO:0000259" key="7">
    <source>
        <dbReference type="PROSITE" id="PS50011"/>
    </source>
</evidence>
<evidence type="ECO:0000256" key="4">
    <source>
        <dbReference type="ARBA" id="ARBA00023170"/>
    </source>
</evidence>
<dbReference type="Pfam" id="PF00069">
    <property type="entry name" value="Pkinase"/>
    <property type="match status" value="1"/>
</dbReference>
<keyword evidence="6" id="KW-1133">Transmembrane helix</keyword>
<evidence type="ECO:0000256" key="1">
    <source>
        <dbReference type="ARBA" id="ARBA00008874"/>
    </source>
</evidence>
<comment type="caution">
    <text evidence="8">The sequence shown here is derived from an EMBL/GenBank/DDBJ whole genome shotgun (WGS) entry which is preliminary data.</text>
</comment>
<dbReference type="PROSITE" id="PS50011">
    <property type="entry name" value="PROTEIN_KINASE_DOM"/>
    <property type="match status" value="1"/>
</dbReference>
<evidence type="ECO:0000256" key="5">
    <source>
        <dbReference type="SAM" id="MobiDB-lite"/>
    </source>
</evidence>
<dbReference type="PANTHER" id="PTHR45832">
    <property type="entry name" value="SERINE/THREONINE-PROTEIN KINASE SAMKA-RELATED-RELATED"/>
    <property type="match status" value="1"/>
</dbReference>
<keyword evidence="9" id="KW-1185">Reference proteome</keyword>
<feature type="region of interest" description="Disordered" evidence="5">
    <location>
        <begin position="322"/>
        <end position="347"/>
    </location>
</feature>
<keyword evidence="6" id="KW-0472">Membrane</keyword>
<sequence>MTPMDDDPQARTPAPQVLEYGSPQVGEVLAERYRLEEHIGDDMLGRQLWRGADVILQRPVTVVLRYPGGDSAAEMLSAAVTASRIVHPHLIGVYDAIDEGDRAYVVREWVEGTSLRKVVASYGPLEADKAVAIAHAVAAAVSALHDTGMAHGNVQPGTVLIGDDGRVVLGDARADEAATVESDIRAVGAVLYCALTGNWPHAEAGVTAEADASRNAAGVILAPHQIKAGIPNQVDQLAVDLLNPNLDLPTADVLAQELGHLDNAEGSLFADEPLDLDAFDSAAMAPESSTPTGRKMAIVIAALLVIAIAGTIAAVNTLGGGSSGTPGQQQANGAPPSVSAPPTTGTGAAAPIAIQAASVRVVAPVNERDNNDRVGAAVDGDPNSAWRTNQYFGSANFGNNGKPGIGLMIDLGKETSVSAVQIDMVRGGATVELKGSPTPVDNSQSGDQAAVAWPTIGEKRADAPTKLILPGQDQRVRYLLIWFTKLPNSPNDGADRFRLEVIDVTVRGAQSP</sequence>